<protein>
    <submittedName>
        <fullName evidence="2">Uncharacterized protein</fullName>
    </submittedName>
</protein>
<proteinExistence type="predicted"/>
<evidence type="ECO:0000313" key="3">
    <source>
        <dbReference type="Proteomes" id="UP000289775"/>
    </source>
</evidence>
<comment type="caution">
    <text evidence="2">The sequence shown here is derived from an EMBL/GenBank/DDBJ whole genome shotgun (WGS) entry which is preliminary data.</text>
</comment>
<keyword evidence="3" id="KW-1185">Reference proteome</keyword>
<feature type="transmembrane region" description="Helical" evidence="1">
    <location>
        <begin position="12"/>
        <end position="35"/>
    </location>
</feature>
<organism evidence="2 3">
    <name type="scientific">Flavobacterium beibuense</name>
    <dbReference type="NCBI Taxonomy" id="657326"/>
    <lineage>
        <taxon>Bacteria</taxon>
        <taxon>Pseudomonadati</taxon>
        <taxon>Bacteroidota</taxon>
        <taxon>Flavobacteriia</taxon>
        <taxon>Flavobacteriales</taxon>
        <taxon>Flavobacteriaceae</taxon>
        <taxon>Flavobacterium</taxon>
    </lineage>
</organism>
<dbReference type="Proteomes" id="UP000289775">
    <property type="component" value="Unassembled WGS sequence"/>
</dbReference>
<keyword evidence="1" id="KW-0472">Membrane</keyword>
<gene>
    <name evidence="2" type="ORF">NU09_0022</name>
</gene>
<accession>A0A444WHT7</accession>
<sequence>MSKRLLSFQVLFFIKKLLNLLSIYIPSFMLLRFYAFT</sequence>
<dbReference type="AlphaFoldDB" id="A0A444WHT7"/>
<reference evidence="2 3" key="1">
    <citation type="submission" date="2014-12" db="EMBL/GenBank/DDBJ databases">
        <title>Genome sequence of Flavobacterium beibuense RSKm HC5.</title>
        <authorList>
            <person name="Kim J.F."/>
            <person name="Song J.Y."/>
            <person name="Kwak M.-J."/>
            <person name="Lee S.-W."/>
        </authorList>
    </citation>
    <scope>NUCLEOTIDE SEQUENCE [LARGE SCALE GENOMIC DNA]</scope>
    <source>
        <strain evidence="2 3">RSKm HC5</strain>
    </source>
</reference>
<keyword evidence="1" id="KW-1133">Transmembrane helix</keyword>
<name>A0A444WHT7_9FLAO</name>
<keyword evidence="1" id="KW-0812">Transmembrane</keyword>
<evidence type="ECO:0000313" key="2">
    <source>
        <dbReference type="EMBL" id="RYJ45430.1"/>
    </source>
</evidence>
<evidence type="ECO:0000256" key="1">
    <source>
        <dbReference type="SAM" id="Phobius"/>
    </source>
</evidence>
<dbReference type="EMBL" id="JUIW01000001">
    <property type="protein sequence ID" value="RYJ45430.1"/>
    <property type="molecule type" value="Genomic_DNA"/>
</dbReference>